<organism evidence="9 10">
    <name type="scientific">Gluconacetobacter johannae</name>
    <dbReference type="NCBI Taxonomy" id="112140"/>
    <lineage>
        <taxon>Bacteria</taxon>
        <taxon>Pseudomonadati</taxon>
        <taxon>Pseudomonadota</taxon>
        <taxon>Alphaproteobacteria</taxon>
        <taxon>Acetobacterales</taxon>
        <taxon>Acetobacteraceae</taxon>
        <taxon>Gluconacetobacter</taxon>
    </lineage>
</organism>
<keyword evidence="2" id="KW-1277">Toxin-antitoxin system</keyword>
<dbReference type="Proteomes" id="UP000561066">
    <property type="component" value="Unassembled WGS sequence"/>
</dbReference>
<dbReference type="InterPro" id="IPR012933">
    <property type="entry name" value="HicA_mRNA_interferase"/>
</dbReference>
<dbReference type="PANTHER" id="PTHR34873:SF3">
    <property type="entry name" value="ADDICTION MODULE TOXIN, HICA FAMILY"/>
    <property type="match status" value="1"/>
</dbReference>
<accession>A0A7W4J967</accession>
<protein>
    <submittedName>
        <fullName evidence="9">Type II toxin-antitoxin system HicA family toxin</fullName>
    </submittedName>
</protein>
<dbReference type="RefSeq" id="WP_182944125.1">
    <property type="nucleotide sequence ID" value="NZ_JABEQH010000017.1"/>
</dbReference>
<evidence type="ECO:0000256" key="5">
    <source>
        <dbReference type="ARBA" id="ARBA00022801"/>
    </source>
</evidence>
<dbReference type="Gene3D" id="3.30.920.30">
    <property type="entry name" value="Hypothetical protein"/>
    <property type="match status" value="1"/>
</dbReference>
<dbReference type="SUPFAM" id="SSF54786">
    <property type="entry name" value="YcfA/nrd intein domain"/>
    <property type="match status" value="1"/>
</dbReference>
<comment type="caution">
    <text evidence="9">The sequence shown here is derived from an EMBL/GenBank/DDBJ whole genome shotgun (WGS) entry which is preliminary data.</text>
</comment>
<evidence type="ECO:0000256" key="8">
    <source>
        <dbReference type="SAM" id="MobiDB-lite"/>
    </source>
</evidence>
<keyword evidence="7" id="KW-0346">Stress response</keyword>
<evidence type="ECO:0000256" key="4">
    <source>
        <dbReference type="ARBA" id="ARBA00022759"/>
    </source>
</evidence>
<evidence type="ECO:0000256" key="6">
    <source>
        <dbReference type="ARBA" id="ARBA00022884"/>
    </source>
</evidence>
<evidence type="ECO:0000313" key="9">
    <source>
        <dbReference type="EMBL" id="MBB2176777.1"/>
    </source>
</evidence>
<dbReference type="PANTHER" id="PTHR34873">
    <property type="entry name" value="SSR1766 PROTEIN"/>
    <property type="match status" value="1"/>
</dbReference>
<evidence type="ECO:0000256" key="2">
    <source>
        <dbReference type="ARBA" id="ARBA00022649"/>
    </source>
</evidence>
<dbReference type="GO" id="GO:0003729">
    <property type="term" value="F:mRNA binding"/>
    <property type="evidence" value="ECO:0007669"/>
    <property type="project" value="InterPro"/>
</dbReference>
<dbReference type="AlphaFoldDB" id="A0A7W4J967"/>
<keyword evidence="3" id="KW-0540">Nuclease</keyword>
<evidence type="ECO:0000256" key="3">
    <source>
        <dbReference type="ARBA" id="ARBA00022722"/>
    </source>
</evidence>
<reference evidence="9 10" key="1">
    <citation type="submission" date="2020-04" db="EMBL/GenBank/DDBJ databases">
        <title>Description of novel Gluconacetobacter.</title>
        <authorList>
            <person name="Sombolestani A."/>
        </authorList>
    </citation>
    <scope>NUCLEOTIDE SEQUENCE [LARGE SCALE GENOMIC DNA]</scope>
    <source>
        <strain evidence="9 10">LMG 21312</strain>
    </source>
</reference>
<evidence type="ECO:0000256" key="1">
    <source>
        <dbReference type="ARBA" id="ARBA00006620"/>
    </source>
</evidence>
<keyword evidence="6" id="KW-0694">RNA-binding</keyword>
<dbReference type="Pfam" id="PF07927">
    <property type="entry name" value="HicA_toxin"/>
    <property type="match status" value="1"/>
</dbReference>
<dbReference type="GO" id="GO:0016787">
    <property type="term" value="F:hydrolase activity"/>
    <property type="evidence" value="ECO:0007669"/>
    <property type="project" value="UniProtKB-KW"/>
</dbReference>
<dbReference type="InterPro" id="IPR038570">
    <property type="entry name" value="HicA_sf"/>
</dbReference>
<name>A0A7W4J967_9PROT</name>
<gene>
    <name evidence="9" type="ORF">HLH21_12715</name>
</gene>
<keyword evidence="5" id="KW-0378">Hydrolase</keyword>
<feature type="region of interest" description="Disordered" evidence="8">
    <location>
        <begin position="26"/>
        <end position="62"/>
    </location>
</feature>
<proteinExistence type="inferred from homology"/>
<dbReference type="GO" id="GO:0004519">
    <property type="term" value="F:endonuclease activity"/>
    <property type="evidence" value="ECO:0007669"/>
    <property type="project" value="UniProtKB-KW"/>
</dbReference>
<evidence type="ECO:0000256" key="7">
    <source>
        <dbReference type="ARBA" id="ARBA00023016"/>
    </source>
</evidence>
<dbReference type="EMBL" id="JABEQH010000017">
    <property type="protein sequence ID" value="MBB2176777.1"/>
    <property type="molecule type" value="Genomic_DNA"/>
</dbReference>
<evidence type="ECO:0000313" key="10">
    <source>
        <dbReference type="Proteomes" id="UP000561066"/>
    </source>
</evidence>
<keyword evidence="4" id="KW-0255">Endonuclease</keyword>
<comment type="similarity">
    <text evidence="1">Belongs to the HicA mRNA interferase family.</text>
</comment>
<keyword evidence="10" id="KW-1185">Reference proteome</keyword>
<sequence length="62" mass="7125">MNSRQIIKAIEAAGWTHVRTRGDHWQFKHPERPGLVTVPHPKQDMAKGTVRSIEKQSGVRLR</sequence>